<dbReference type="EMBL" id="JARPMG010000005">
    <property type="protein sequence ID" value="KAJ8100209.1"/>
    <property type="molecule type" value="Genomic_DNA"/>
</dbReference>
<dbReference type="InterPro" id="IPR036259">
    <property type="entry name" value="MFS_trans_sf"/>
</dbReference>
<gene>
    <name evidence="10" type="ORF">POJ06DRAFT_99782</name>
</gene>
<dbReference type="PROSITE" id="PS00217">
    <property type="entry name" value="SUGAR_TRANSPORT_2"/>
    <property type="match status" value="1"/>
</dbReference>
<comment type="similarity">
    <text evidence="2 7">Belongs to the major facilitator superfamily. Sugar transporter (TC 2.A.1.1) family.</text>
</comment>
<dbReference type="PANTHER" id="PTHR48022">
    <property type="entry name" value="PLASTIDIC GLUCOSE TRANSPORTER 4"/>
    <property type="match status" value="1"/>
</dbReference>
<protein>
    <submittedName>
        <fullName evidence="10">General substrate transporter</fullName>
    </submittedName>
</protein>
<evidence type="ECO:0000256" key="2">
    <source>
        <dbReference type="ARBA" id="ARBA00010992"/>
    </source>
</evidence>
<comment type="subcellular location">
    <subcellularLocation>
        <location evidence="1">Membrane</location>
        <topology evidence="1">Multi-pass membrane protein</topology>
    </subcellularLocation>
</comment>
<dbReference type="PANTHER" id="PTHR48022:SF35">
    <property type="entry name" value="MAJOR FACILITATOR SUPERFAMILY (MFS) PROFILE DOMAIN-CONTAINING PROTEIN"/>
    <property type="match status" value="1"/>
</dbReference>
<feature type="transmembrane region" description="Helical" evidence="8">
    <location>
        <begin position="430"/>
        <end position="451"/>
    </location>
</feature>
<dbReference type="NCBIfam" id="TIGR00879">
    <property type="entry name" value="SP"/>
    <property type="match status" value="1"/>
</dbReference>
<dbReference type="InterPro" id="IPR003663">
    <property type="entry name" value="Sugar/inositol_transpt"/>
</dbReference>
<dbReference type="Proteomes" id="UP001217417">
    <property type="component" value="Unassembled WGS sequence"/>
</dbReference>
<dbReference type="Pfam" id="PF00083">
    <property type="entry name" value="Sugar_tr"/>
    <property type="match status" value="1"/>
</dbReference>
<evidence type="ECO:0000256" key="7">
    <source>
        <dbReference type="RuleBase" id="RU003346"/>
    </source>
</evidence>
<feature type="transmembrane region" description="Helical" evidence="8">
    <location>
        <begin position="170"/>
        <end position="191"/>
    </location>
</feature>
<dbReference type="InterPro" id="IPR005829">
    <property type="entry name" value="Sugar_transporter_CS"/>
</dbReference>
<dbReference type="GO" id="GO:0005351">
    <property type="term" value="F:carbohydrate:proton symporter activity"/>
    <property type="evidence" value="ECO:0007669"/>
    <property type="project" value="TreeGrafter"/>
</dbReference>
<feature type="transmembrane region" description="Helical" evidence="8">
    <location>
        <begin position="258"/>
        <end position="285"/>
    </location>
</feature>
<evidence type="ECO:0000313" key="11">
    <source>
        <dbReference type="Proteomes" id="UP001217417"/>
    </source>
</evidence>
<feature type="transmembrane region" description="Helical" evidence="8">
    <location>
        <begin position="52"/>
        <end position="71"/>
    </location>
</feature>
<evidence type="ECO:0000256" key="1">
    <source>
        <dbReference type="ARBA" id="ARBA00004141"/>
    </source>
</evidence>
<organism evidence="10 11">
    <name type="scientific">Lipomyces tetrasporus</name>
    <dbReference type="NCBI Taxonomy" id="54092"/>
    <lineage>
        <taxon>Eukaryota</taxon>
        <taxon>Fungi</taxon>
        <taxon>Dikarya</taxon>
        <taxon>Ascomycota</taxon>
        <taxon>Saccharomycotina</taxon>
        <taxon>Lipomycetes</taxon>
        <taxon>Lipomycetales</taxon>
        <taxon>Lipomycetaceae</taxon>
        <taxon>Lipomyces</taxon>
    </lineage>
</organism>
<dbReference type="SUPFAM" id="SSF103473">
    <property type="entry name" value="MFS general substrate transporter"/>
    <property type="match status" value="1"/>
</dbReference>
<feature type="transmembrane region" description="Helical" evidence="8">
    <location>
        <begin position="78"/>
        <end position="96"/>
    </location>
</feature>
<evidence type="ECO:0000313" key="10">
    <source>
        <dbReference type="EMBL" id="KAJ8100209.1"/>
    </source>
</evidence>
<dbReference type="Gene3D" id="1.20.1250.20">
    <property type="entry name" value="MFS general substrate transporter like domains"/>
    <property type="match status" value="1"/>
</dbReference>
<accession>A0AAD7VT03</accession>
<dbReference type="InterPro" id="IPR050360">
    <property type="entry name" value="MFS_Sugar_Transporters"/>
</dbReference>
<evidence type="ECO:0000256" key="3">
    <source>
        <dbReference type="ARBA" id="ARBA00022448"/>
    </source>
</evidence>
<comment type="caution">
    <text evidence="10">The sequence shown here is derived from an EMBL/GenBank/DDBJ whole genome shotgun (WGS) entry which is preliminary data.</text>
</comment>
<feature type="transmembrane region" description="Helical" evidence="8">
    <location>
        <begin position="136"/>
        <end position="155"/>
    </location>
</feature>
<dbReference type="PROSITE" id="PS50850">
    <property type="entry name" value="MFS"/>
    <property type="match status" value="1"/>
</dbReference>
<dbReference type="AlphaFoldDB" id="A0AAD7VT03"/>
<feature type="transmembrane region" description="Helical" evidence="8">
    <location>
        <begin position="322"/>
        <end position="344"/>
    </location>
</feature>
<dbReference type="CDD" id="cd17356">
    <property type="entry name" value="MFS_HXT"/>
    <property type="match status" value="1"/>
</dbReference>
<dbReference type="InterPro" id="IPR005828">
    <property type="entry name" value="MFS_sugar_transport-like"/>
</dbReference>
<dbReference type="GO" id="GO:0016020">
    <property type="term" value="C:membrane"/>
    <property type="evidence" value="ECO:0007669"/>
    <property type="project" value="UniProtKB-SubCell"/>
</dbReference>
<keyword evidence="11" id="KW-1185">Reference proteome</keyword>
<evidence type="ECO:0000259" key="9">
    <source>
        <dbReference type="PROSITE" id="PS50850"/>
    </source>
</evidence>
<keyword evidence="6 8" id="KW-0472">Membrane</keyword>
<dbReference type="GeneID" id="80887065"/>
<sequence>MVRVLNVYTIAAFAALGGGLWGFEIASVSGIIGTEQYQSYFGNPLGTRQGVITSSMAGGSLVGALSSSFLGDRLSRKITMQIGAVLWCIGAVIQSASNGVPMLIVGRVIAGLCVGLTSALVPIYQSEIAPRKIRGRVVVFQSFAITCGITVQYFIEYGCSFLDSTASFRLPWAIQIIPAVIFFVGLFWFPYSPRWLASVDRWDEALRVLALLRTANGDTNNPLVIAEYREIEDQIRCEREEHSNSYRELISRKMRKRVMLSMAVQMWAQLSGMNIMMYYVVYILQSAGIGNLRLVSSMQYVINMIMTIPPTIWIDKWGRRPALLLGAPILCFWLFLVGGLFKQYGEPNPATDQPNTWIIVGHRSASLAILACLYLGVATFALTWGPVATIYPPEIVPLRIRAKSVSLASASDWVANYALGLSVPPLLRSVQWRVFFIFGTFNILAFIQVWLTAPETKKRTLEEMDEVFEHGKPLWKSFFDRRESDKLEMLARDIENERLSA</sequence>
<proteinExistence type="inferred from homology"/>
<keyword evidence="3 7" id="KW-0813">Transport</keyword>
<feature type="transmembrane region" description="Helical" evidence="8">
    <location>
        <begin position="102"/>
        <end position="124"/>
    </location>
</feature>
<dbReference type="InterPro" id="IPR020846">
    <property type="entry name" value="MFS_dom"/>
</dbReference>
<evidence type="ECO:0000256" key="4">
    <source>
        <dbReference type="ARBA" id="ARBA00022692"/>
    </source>
</evidence>
<keyword evidence="4 8" id="KW-0812">Transmembrane</keyword>
<evidence type="ECO:0000256" key="8">
    <source>
        <dbReference type="SAM" id="Phobius"/>
    </source>
</evidence>
<dbReference type="RefSeq" id="XP_056043659.1">
    <property type="nucleotide sequence ID" value="XM_056191899.1"/>
</dbReference>
<evidence type="ECO:0000256" key="6">
    <source>
        <dbReference type="ARBA" id="ARBA00023136"/>
    </source>
</evidence>
<evidence type="ECO:0000256" key="5">
    <source>
        <dbReference type="ARBA" id="ARBA00022989"/>
    </source>
</evidence>
<feature type="transmembrane region" description="Helical" evidence="8">
    <location>
        <begin position="7"/>
        <end position="32"/>
    </location>
</feature>
<reference evidence="10" key="1">
    <citation type="submission" date="2023-03" db="EMBL/GenBank/DDBJ databases">
        <title>Near-Complete genome sequence of Lipomyces tetrasporous NRRL Y-64009, an oleaginous yeast capable of growing on lignocellulosic hydrolysates.</title>
        <authorList>
            <consortium name="Lawrence Berkeley National Laboratory"/>
            <person name="Jagtap S.S."/>
            <person name="Liu J.-J."/>
            <person name="Walukiewicz H.E."/>
            <person name="Pangilinan J."/>
            <person name="Lipzen A."/>
            <person name="Ahrendt S."/>
            <person name="Koriabine M."/>
            <person name="Cobaugh K."/>
            <person name="Salamov A."/>
            <person name="Yoshinaga Y."/>
            <person name="Ng V."/>
            <person name="Daum C."/>
            <person name="Grigoriev I.V."/>
            <person name="Slininger P.J."/>
            <person name="Dien B.S."/>
            <person name="Jin Y.-S."/>
            <person name="Rao C.V."/>
        </authorList>
    </citation>
    <scope>NUCLEOTIDE SEQUENCE</scope>
    <source>
        <strain evidence="10">NRRL Y-64009</strain>
    </source>
</reference>
<feature type="domain" description="Major facilitator superfamily (MFS) profile" evidence="9">
    <location>
        <begin position="10"/>
        <end position="457"/>
    </location>
</feature>
<dbReference type="PRINTS" id="PR00171">
    <property type="entry name" value="SUGRTRNSPORT"/>
</dbReference>
<keyword evidence="5 8" id="KW-1133">Transmembrane helix</keyword>
<name>A0AAD7VT03_9ASCO</name>
<feature type="transmembrane region" description="Helical" evidence="8">
    <location>
        <begin position="364"/>
        <end position="384"/>
    </location>
</feature>
<dbReference type="FunFam" id="1.20.1250.20:FF:000026">
    <property type="entry name" value="MFS quinate transporter QutD"/>
    <property type="match status" value="1"/>
</dbReference>